<protein>
    <recommendedName>
        <fullName evidence="6">Pentacotripeptide-repeat region of PRORP domain-containing protein</fullName>
    </recommendedName>
</protein>
<evidence type="ECO:0000256" key="1">
    <source>
        <dbReference type="ARBA" id="ARBA00007626"/>
    </source>
</evidence>
<dbReference type="AlphaFoldDB" id="A0A067JMU8"/>
<dbReference type="NCBIfam" id="TIGR00756">
    <property type="entry name" value="PPR"/>
    <property type="match status" value="4"/>
</dbReference>
<dbReference type="Gene3D" id="1.25.40.10">
    <property type="entry name" value="Tetratricopeptide repeat domain"/>
    <property type="match status" value="3"/>
</dbReference>
<gene>
    <name evidence="4" type="ORF">JCGZ_21305</name>
</gene>
<dbReference type="PANTHER" id="PTHR47936">
    <property type="entry name" value="PPR_LONG DOMAIN-CONTAINING PROTEIN"/>
    <property type="match status" value="1"/>
</dbReference>
<reference evidence="4 5" key="1">
    <citation type="journal article" date="2014" name="PLoS ONE">
        <title>Global Analysis of Gene Expression Profiles in Physic Nut (Jatropha curcas L.) Seedlings Exposed to Salt Stress.</title>
        <authorList>
            <person name="Zhang L."/>
            <person name="Zhang C."/>
            <person name="Wu P."/>
            <person name="Chen Y."/>
            <person name="Li M."/>
            <person name="Jiang H."/>
            <person name="Wu G."/>
        </authorList>
    </citation>
    <scope>NUCLEOTIDE SEQUENCE [LARGE SCALE GENOMIC DNA]</scope>
    <source>
        <strain evidence="5">cv. GZQX0401</strain>
        <tissue evidence="4">Young leaves</tissue>
    </source>
</reference>
<dbReference type="GO" id="GO:0009507">
    <property type="term" value="C:chloroplast"/>
    <property type="evidence" value="ECO:0007669"/>
    <property type="project" value="TreeGrafter"/>
</dbReference>
<feature type="repeat" description="PPR" evidence="3">
    <location>
        <begin position="167"/>
        <end position="201"/>
    </location>
</feature>
<dbReference type="InterPro" id="IPR002885">
    <property type="entry name" value="PPR_rpt"/>
</dbReference>
<feature type="repeat" description="PPR" evidence="3">
    <location>
        <begin position="271"/>
        <end position="305"/>
    </location>
</feature>
<organism evidence="4 5">
    <name type="scientific">Jatropha curcas</name>
    <name type="common">Barbados nut</name>
    <dbReference type="NCBI Taxonomy" id="180498"/>
    <lineage>
        <taxon>Eukaryota</taxon>
        <taxon>Viridiplantae</taxon>
        <taxon>Streptophyta</taxon>
        <taxon>Embryophyta</taxon>
        <taxon>Tracheophyta</taxon>
        <taxon>Spermatophyta</taxon>
        <taxon>Magnoliopsida</taxon>
        <taxon>eudicotyledons</taxon>
        <taxon>Gunneridae</taxon>
        <taxon>Pentapetalae</taxon>
        <taxon>rosids</taxon>
        <taxon>fabids</taxon>
        <taxon>Malpighiales</taxon>
        <taxon>Euphorbiaceae</taxon>
        <taxon>Crotonoideae</taxon>
        <taxon>Jatropheae</taxon>
        <taxon>Jatropha</taxon>
    </lineage>
</organism>
<dbReference type="GO" id="GO:0010019">
    <property type="term" value="P:chloroplast-nucleus signaling pathway"/>
    <property type="evidence" value="ECO:0007669"/>
    <property type="project" value="TreeGrafter"/>
</dbReference>
<name>A0A067JMU8_JATCU</name>
<dbReference type="PANTHER" id="PTHR47936:SF5">
    <property type="entry name" value="PENTACOTRIPEPTIDE-REPEAT REGION OF PRORP DOMAIN-CONTAINING PROTEIN"/>
    <property type="match status" value="1"/>
</dbReference>
<feature type="repeat" description="PPR" evidence="3">
    <location>
        <begin position="96"/>
        <end position="130"/>
    </location>
</feature>
<dbReference type="OrthoDB" id="185373at2759"/>
<dbReference type="Pfam" id="PF13041">
    <property type="entry name" value="PPR_2"/>
    <property type="match status" value="3"/>
</dbReference>
<sequence>MLSVSRLLRRAFSASAQLTTSKAATAATTKSLCDAILKERNLKRLVEKFKKFSENKRFRANADTYKLTVRRLGAAKRFNLIQEILEDQKKYEEISEEAFNARLISLYGKSGMFDDAQKVFDEMTEKKCTRTVLSFNALLAACVNSKKFDKVDGLFRELSQKLKIEPGLASYNIVIKAFCQMGSLDSAMSLLDEMEDKGVHPNLVTFNTLLYGLYKNGRFEDGDWIWSLMAFENIPDIRSYNAKLLGLALEKGTNDAVKLVEEMKIKGIKPDVSSFNALIKGFVKEENLEQAKHWYYEIGNSDCEPDILTFRTLISFACEKDDLKFAFELSKKIISRKCAVNKALLQQVVDGLVKSSQIQEAKELVQLGKNNGYSRYQLKLPSDE</sequence>
<accession>A0A067JMU8</accession>
<evidence type="ECO:0000313" key="4">
    <source>
        <dbReference type="EMBL" id="KDP20834.1"/>
    </source>
</evidence>
<evidence type="ECO:0000256" key="3">
    <source>
        <dbReference type="PROSITE-ProRule" id="PRU00708"/>
    </source>
</evidence>
<dbReference type="PROSITE" id="PS51375">
    <property type="entry name" value="PPR"/>
    <property type="match status" value="4"/>
</dbReference>
<dbReference type="EMBL" id="KK915662">
    <property type="protein sequence ID" value="KDP20834.1"/>
    <property type="molecule type" value="Genomic_DNA"/>
</dbReference>
<dbReference type="STRING" id="180498.A0A067JMU8"/>
<dbReference type="InterPro" id="IPR011990">
    <property type="entry name" value="TPR-like_helical_dom_sf"/>
</dbReference>
<evidence type="ECO:0000256" key="2">
    <source>
        <dbReference type="ARBA" id="ARBA00022737"/>
    </source>
</evidence>
<feature type="repeat" description="PPR" evidence="3">
    <location>
        <begin position="236"/>
        <end position="270"/>
    </location>
</feature>
<dbReference type="Proteomes" id="UP000027138">
    <property type="component" value="Unassembled WGS sequence"/>
</dbReference>
<keyword evidence="2" id="KW-0677">Repeat</keyword>
<dbReference type="GO" id="GO:0031930">
    <property type="term" value="P:mitochondria-nucleus signaling pathway"/>
    <property type="evidence" value="ECO:0007669"/>
    <property type="project" value="TreeGrafter"/>
</dbReference>
<evidence type="ECO:0008006" key="6">
    <source>
        <dbReference type="Google" id="ProtNLM"/>
    </source>
</evidence>
<proteinExistence type="inferred from homology"/>
<evidence type="ECO:0000313" key="5">
    <source>
        <dbReference type="Proteomes" id="UP000027138"/>
    </source>
</evidence>
<keyword evidence="5" id="KW-1185">Reference proteome</keyword>
<comment type="similarity">
    <text evidence="1">Belongs to the PPR family. P subfamily.</text>
</comment>